<dbReference type="EMBL" id="PKLF01000006">
    <property type="protein sequence ID" value="MBE8612358.1"/>
    <property type="molecule type" value="Genomic_DNA"/>
</dbReference>
<feature type="binding site" evidence="16">
    <location>
        <position position="195"/>
    </location>
    <ligand>
        <name>[4Fe-4S] cluster</name>
        <dbReference type="ChEBI" id="CHEBI:49883"/>
        <label>1</label>
    </ligand>
</feature>
<dbReference type="Pfam" id="PF14720">
    <property type="entry name" value="NiFe_hyd_SSU_C"/>
    <property type="match status" value="1"/>
</dbReference>
<dbReference type="PANTHER" id="PTHR30013:SF7">
    <property type="entry name" value="HYDROGENASE-2 SMALL CHAIN"/>
    <property type="match status" value="1"/>
</dbReference>
<keyword evidence="8 16" id="KW-0479">Metal-binding</keyword>
<evidence type="ECO:0000256" key="12">
    <source>
        <dbReference type="ARBA" id="ARBA00023014"/>
    </source>
</evidence>
<feature type="binding site" evidence="16">
    <location>
        <position position="66"/>
    </location>
    <ligand>
        <name>[4Fe-4S] cluster</name>
        <dbReference type="ChEBI" id="CHEBI:49883"/>
        <label>1</label>
    </ligand>
</feature>
<dbReference type="EC" id="1.12.99.6" evidence="6"/>
<dbReference type="RefSeq" id="WP_193829672.1">
    <property type="nucleotide sequence ID" value="NZ_PKLF01000006.1"/>
</dbReference>
<dbReference type="InterPro" id="IPR037024">
    <property type="entry name" value="NiFe_Hase_small_N_sf"/>
</dbReference>
<dbReference type="InterPro" id="IPR019546">
    <property type="entry name" value="TAT_signal_bac_arc"/>
</dbReference>
<keyword evidence="17" id="KW-1133">Transmembrane helix</keyword>
<dbReference type="GO" id="GO:0051538">
    <property type="term" value="F:3 iron, 4 sulfur cluster binding"/>
    <property type="evidence" value="ECO:0007669"/>
    <property type="project" value="UniProtKB-KW"/>
</dbReference>
<dbReference type="InterPro" id="IPR006311">
    <property type="entry name" value="TAT_signal"/>
</dbReference>
<organism evidence="20 21">
    <name type="scientific">Morganella morganii</name>
    <name type="common">Proteus morganii</name>
    <dbReference type="NCBI Taxonomy" id="582"/>
    <lineage>
        <taxon>Bacteria</taxon>
        <taxon>Pseudomonadati</taxon>
        <taxon>Pseudomonadota</taxon>
        <taxon>Gammaproteobacteria</taxon>
        <taxon>Enterobacterales</taxon>
        <taxon>Morganellaceae</taxon>
        <taxon>Morganella</taxon>
    </lineage>
</organism>
<feature type="transmembrane region" description="Helical" evidence="17">
    <location>
        <begin position="340"/>
        <end position="359"/>
    </location>
</feature>
<dbReference type="InterPro" id="IPR037148">
    <property type="entry name" value="NiFe-Hase_small_C_sf"/>
</dbReference>
<dbReference type="InterPro" id="IPR006137">
    <property type="entry name" value="NADH_UbQ_OxRdtase-like_20kDa"/>
</dbReference>
<feature type="domain" description="NADH:ubiquinone oxidoreductase-like 20kDa subunit" evidence="18">
    <location>
        <begin position="63"/>
        <end position="208"/>
    </location>
</feature>
<dbReference type="InterPro" id="IPR001821">
    <property type="entry name" value="NiFe_hydrogenase_ssu"/>
</dbReference>
<feature type="binding site" evidence="16">
    <location>
        <position position="267"/>
    </location>
    <ligand>
        <name>[4Fe-4S] cluster</name>
        <dbReference type="ChEBI" id="CHEBI:49883"/>
        <label>2</label>
    </ligand>
</feature>
<evidence type="ECO:0000256" key="7">
    <source>
        <dbReference type="ARBA" id="ARBA00022485"/>
    </source>
</evidence>
<dbReference type="AlphaFoldDB" id="A0A8I0U8A2"/>
<evidence type="ECO:0000256" key="8">
    <source>
        <dbReference type="ARBA" id="ARBA00022723"/>
    </source>
</evidence>
<evidence type="ECO:0000313" key="21">
    <source>
        <dbReference type="Proteomes" id="UP000650477"/>
    </source>
</evidence>
<dbReference type="GO" id="GO:0044569">
    <property type="term" value="C:[Ni-Fe] hydrogenase complex"/>
    <property type="evidence" value="ECO:0007669"/>
    <property type="project" value="TreeGrafter"/>
</dbReference>
<evidence type="ECO:0000256" key="9">
    <source>
        <dbReference type="ARBA" id="ARBA00022729"/>
    </source>
</evidence>
<feature type="binding site" evidence="16">
    <location>
        <position position="161"/>
    </location>
    <ligand>
        <name>[4Fe-4S] cluster</name>
        <dbReference type="ChEBI" id="CHEBI:49883"/>
        <label>1</label>
    </ligand>
</feature>
<dbReference type="SUPFAM" id="SSF56770">
    <property type="entry name" value="HydA/Nqo6-like"/>
    <property type="match status" value="1"/>
</dbReference>
<evidence type="ECO:0000256" key="15">
    <source>
        <dbReference type="ARBA" id="ARBA00048757"/>
    </source>
</evidence>
<comment type="subcellular location">
    <subcellularLocation>
        <location evidence="3">Cell envelope</location>
    </subcellularLocation>
</comment>
<evidence type="ECO:0000256" key="6">
    <source>
        <dbReference type="ARBA" id="ARBA00012082"/>
    </source>
</evidence>
<dbReference type="GO" id="GO:0009061">
    <property type="term" value="P:anaerobic respiration"/>
    <property type="evidence" value="ECO:0007669"/>
    <property type="project" value="TreeGrafter"/>
</dbReference>
<evidence type="ECO:0000256" key="3">
    <source>
        <dbReference type="ARBA" id="ARBA00004196"/>
    </source>
</evidence>
<dbReference type="Pfam" id="PF01058">
    <property type="entry name" value="Oxidored_q6"/>
    <property type="match status" value="1"/>
</dbReference>
<dbReference type="Proteomes" id="UP000650477">
    <property type="component" value="Unassembled WGS sequence"/>
</dbReference>
<dbReference type="InterPro" id="IPR027394">
    <property type="entry name" value="Cytochrome-c3_hydrogenase_C"/>
</dbReference>
<evidence type="ECO:0000256" key="13">
    <source>
        <dbReference type="ARBA" id="ARBA00023291"/>
    </source>
</evidence>
<dbReference type="Gene3D" id="3.40.50.700">
    <property type="entry name" value="NADH:ubiquinone oxidoreductase-like, 20kDa subunit"/>
    <property type="match status" value="1"/>
</dbReference>
<proteinExistence type="inferred from homology"/>
<dbReference type="GO" id="GO:0030313">
    <property type="term" value="C:cell envelope"/>
    <property type="evidence" value="ECO:0007669"/>
    <property type="project" value="UniProtKB-SubCell"/>
</dbReference>
<comment type="cofactor">
    <cofactor evidence="2">
        <name>[4Fe-4S] cluster</name>
        <dbReference type="ChEBI" id="CHEBI:49883"/>
    </cofactor>
</comment>
<evidence type="ECO:0000256" key="10">
    <source>
        <dbReference type="ARBA" id="ARBA00023002"/>
    </source>
</evidence>
<protein>
    <recommendedName>
        <fullName evidence="6">hydrogenase (acceptor)</fullName>
        <ecNumber evidence="6">1.12.99.6</ecNumber>
    </recommendedName>
    <alternativeName>
        <fullName evidence="14">NiFe hydrogenase</fullName>
    </alternativeName>
</protein>
<dbReference type="GO" id="GO:0051539">
    <property type="term" value="F:4 iron, 4 sulfur cluster binding"/>
    <property type="evidence" value="ECO:0007669"/>
    <property type="project" value="UniProtKB-KW"/>
</dbReference>
<evidence type="ECO:0000256" key="1">
    <source>
        <dbReference type="ARBA" id="ARBA00001927"/>
    </source>
</evidence>
<name>A0A8I0U8A2_MORMO</name>
<feature type="binding site" evidence="16">
    <location>
        <position position="236"/>
    </location>
    <ligand>
        <name>[4Fe-4S] cluster</name>
        <dbReference type="ChEBI" id="CHEBI:49883"/>
        <label>2</label>
    </ligand>
</feature>
<feature type="binding site" evidence="16">
    <location>
        <position position="296"/>
    </location>
    <ligand>
        <name>[3Fe-4S] cluster</name>
        <dbReference type="ChEBI" id="CHEBI:21137"/>
    </ligand>
</feature>
<evidence type="ECO:0000256" key="14">
    <source>
        <dbReference type="ARBA" id="ARBA00031163"/>
    </source>
</evidence>
<evidence type="ECO:0000256" key="17">
    <source>
        <dbReference type="SAM" id="Phobius"/>
    </source>
</evidence>
<evidence type="ECO:0000256" key="11">
    <source>
        <dbReference type="ARBA" id="ARBA00023004"/>
    </source>
</evidence>
<dbReference type="GO" id="GO:0009055">
    <property type="term" value="F:electron transfer activity"/>
    <property type="evidence" value="ECO:0007669"/>
    <property type="project" value="TreeGrafter"/>
</dbReference>
<dbReference type="PRINTS" id="PR00614">
    <property type="entry name" value="NIHGNASESMLL"/>
</dbReference>
<evidence type="ECO:0000256" key="2">
    <source>
        <dbReference type="ARBA" id="ARBA00001966"/>
    </source>
</evidence>
<keyword evidence="11 16" id="KW-0408">Iron</keyword>
<keyword evidence="12 16" id="KW-0411">Iron-sulfur</keyword>
<comment type="similarity">
    <text evidence="4">Belongs to the [NiFe]/[NiFeSe] hydrogenase small subunit family.</text>
</comment>
<keyword evidence="17" id="KW-0812">Transmembrane</keyword>
<comment type="cofactor">
    <cofactor evidence="1">
        <name>[3Fe-4S] cluster</name>
        <dbReference type="ChEBI" id="CHEBI:21137"/>
    </cofactor>
</comment>
<keyword evidence="17" id="KW-0472">Membrane</keyword>
<evidence type="ECO:0000256" key="4">
    <source>
        <dbReference type="ARBA" id="ARBA00006605"/>
    </source>
</evidence>
<evidence type="ECO:0000259" key="19">
    <source>
        <dbReference type="Pfam" id="PF14720"/>
    </source>
</evidence>
<evidence type="ECO:0000259" key="18">
    <source>
        <dbReference type="Pfam" id="PF01058"/>
    </source>
</evidence>
<dbReference type="NCBIfam" id="TIGR01409">
    <property type="entry name" value="TAT_signal_seq"/>
    <property type="match status" value="1"/>
</dbReference>
<dbReference type="Gene3D" id="4.10.480.10">
    <property type="entry name" value="Cytochrome-c3 hydrogenase, C-terminal domain"/>
    <property type="match status" value="1"/>
</dbReference>
<dbReference type="PROSITE" id="PS51318">
    <property type="entry name" value="TAT"/>
    <property type="match status" value="1"/>
</dbReference>
<feature type="binding site" evidence="16">
    <location>
        <position position="63"/>
    </location>
    <ligand>
        <name>[4Fe-4S] cluster</name>
        <dbReference type="ChEBI" id="CHEBI:49883"/>
        <label>1</label>
    </ligand>
</feature>
<dbReference type="GO" id="GO:0016020">
    <property type="term" value="C:membrane"/>
    <property type="evidence" value="ECO:0007669"/>
    <property type="project" value="TreeGrafter"/>
</dbReference>
<dbReference type="GO" id="GO:0008901">
    <property type="term" value="F:ferredoxin hydrogenase activity"/>
    <property type="evidence" value="ECO:0007669"/>
    <property type="project" value="InterPro"/>
</dbReference>
<evidence type="ECO:0000313" key="20">
    <source>
        <dbReference type="EMBL" id="MBE8612358.1"/>
    </source>
</evidence>
<dbReference type="NCBIfam" id="TIGR00391">
    <property type="entry name" value="hydA"/>
    <property type="match status" value="1"/>
</dbReference>
<keyword evidence="9" id="KW-0732">Signal</keyword>
<dbReference type="PIRSF" id="PIRSF000310">
    <property type="entry name" value="NiFe_hyd_ssu"/>
    <property type="match status" value="1"/>
</dbReference>
<keyword evidence="10 20" id="KW-0560">Oxidoreductase</keyword>
<dbReference type="GO" id="GO:0046872">
    <property type="term" value="F:metal ion binding"/>
    <property type="evidence" value="ECO:0007669"/>
    <property type="project" value="UniProtKB-KW"/>
</dbReference>
<feature type="binding site" evidence="16">
    <location>
        <position position="261"/>
    </location>
    <ligand>
        <name>[4Fe-4S] cluster</name>
        <dbReference type="ChEBI" id="CHEBI:49883"/>
        <label>2</label>
    </ligand>
</feature>
<dbReference type="FunFam" id="3.40.50.700:FF:000001">
    <property type="entry name" value="Hydrogenase 2 small subunit"/>
    <property type="match status" value="1"/>
</dbReference>
<sequence length="377" mass="39697">MIEDNTFITSDITSEGIDRRSFLKLCAALAATMGLSANASAEIAASVSRKDCPPVIWISAQECTGCTESLLRATHPTIENLILDMISLEYHEVLSAAFGHQAEANKHNAIERYKGKYVLVVDGSVPLKDNGIYCMIAGEPIADHIRRAAEGAAAIIAIGSCAAWGGVAAAGDNPTGAASLEAVLPGKTVINIPGCPPNPHNFLATVAHIITYGKAPGLDDKNRPLFAYGRLIHEHCERRAHFDAGRFAKAFGDHGHREGWCLYHLGCKGPETHGNCSTLQFCDVGGVWPVAIGHPCYGCNEAGVGFHKGIHQLAGVQNQTPRSEKPDVALKEGGSVSGGAIGLLGGVVGLVAGVSVMAVRELGRQQKKNRSGDPRGE</sequence>
<dbReference type="PANTHER" id="PTHR30013">
    <property type="entry name" value="NIFE / NIFESE HYDROGENASE SMALL SUBUNIT FAMILY MEMBER"/>
    <property type="match status" value="1"/>
</dbReference>
<accession>A0A8I0U8A2</accession>
<evidence type="ECO:0000256" key="16">
    <source>
        <dbReference type="PIRSR" id="PIRSR000310-1"/>
    </source>
</evidence>
<dbReference type="GO" id="GO:0009375">
    <property type="term" value="C:ferredoxin hydrogenase complex"/>
    <property type="evidence" value="ECO:0007669"/>
    <property type="project" value="InterPro"/>
</dbReference>
<feature type="domain" description="Cytochrome-c3 hydrogenase C-terminal" evidence="19">
    <location>
        <begin position="228"/>
        <end position="304"/>
    </location>
</feature>
<keyword evidence="7 16" id="KW-0004">4Fe-4S</keyword>
<keyword evidence="13 16" id="KW-0003">3Fe-4S</keyword>
<feature type="binding site" evidence="16">
    <location>
        <position position="299"/>
    </location>
    <ligand>
        <name>[3Fe-4S] cluster</name>
        <dbReference type="ChEBI" id="CHEBI:21137"/>
    </ligand>
</feature>
<dbReference type="NCBIfam" id="NF007779">
    <property type="entry name" value="PRK10468.1"/>
    <property type="match status" value="1"/>
</dbReference>
<dbReference type="GO" id="GO:0033748">
    <property type="term" value="F:hydrogenase (acceptor) activity"/>
    <property type="evidence" value="ECO:0007669"/>
    <property type="project" value="UniProtKB-EC"/>
</dbReference>
<feature type="binding site" evidence="16">
    <location>
        <position position="233"/>
    </location>
    <ligand>
        <name>[4Fe-4S] cluster</name>
        <dbReference type="ChEBI" id="CHEBI:49883"/>
        <label>2</label>
    </ligand>
</feature>
<evidence type="ECO:0000256" key="5">
    <source>
        <dbReference type="ARBA" id="ARBA00011771"/>
    </source>
</evidence>
<comment type="subunit">
    <text evidence="5">Heterodimer of a large and a small subunit.</text>
</comment>
<gene>
    <name evidence="20" type="ORF">CYG68_07975</name>
</gene>
<comment type="caution">
    <text evidence="20">The sequence shown here is derived from an EMBL/GenBank/DDBJ whole genome shotgun (WGS) entry which is preliminary data.</text>
</comment>
<comment type="catalytic activity">
    <reaction evidence="15">
        <text>H2 + A = AH2</text>
        <dbReference type="Rhea" id="RHEA:12116"/>
        <dbReference type="ChEBI" id="CHEBI:13193"/>
        <dbReference type="ChEBI" id="CHEBI:17499"/>
        <dbReference type="ChEBI" id="CHEBI:18276"/>
        <dbReference type="EC" id="1.12.99.6"/>
    </reaction>
</comment>
<reference evidence="20" key="1">
    <citation type="submission" date="2017-12" db="EMBL/GenBank/DDBJ databases">
        <title>Genome sequencing and analysis.</title>
        <authorList>
            <person name="Huang Y.-T."/>
        </authorList>
    </citation>
    <scope>NUCLEOTIDE SEQUENCE</scope>
    <source>
        <strain evidence="20">VGH116</strain>
    </source>
</reference>
<feature type="binding site" evidence="16">
    <location>
        <position position="276"/>
    </location>
    <ligand>
        <name>[3Fe-4S] cluster</name>
        <dbReference type="ChEBI" id="CHEBI:21137"/>
    </ligand>
</feature>